<proteinExistence type="predicted"/>
<protein>
    <recommendedName>
        <fullName evidence="1">3H domain-containing protein</fullName>
    </recommendedName>
</protein>
<name>A0A2H4U594_METSM</name>
<dbReference type="PANTHER" id="PTHR33477">
    <property type="entry name" value="P-LOOP NTPASE DOMAIN-CONTAINING PROTEIN LPA1 HOMOLOG 1"/>
    <property type="match status" value="1"/>
</dbReference>
<evidence type="ECO:0000313" key="2">
    <source>
        <dbReference type="EMBL" id="ATZ59279.1"/>
    </source>
</evidence>
<sequence>MRKPYVILIGSASGIGKSTIAAELAKQLNIKHLIESDFIRAVVRGIIGKEYAPALHNSSYEAYKSLRNKSKYDNYDELVSAGFDEHASYVIPALEKVIQRAITDYDDIIIEGVHLVPGLIDIEQFYEDANIYFFILSSDEEAHKERFVKRAIQIHRGGKQLEFFTENRIIHNHLISQAEKFNATIVKTENINNTLSKLLKTIKQTCKTVCLTNSVDELEEVVDIIIKQNNSSITKIVYKLGGFKDSLVKTTNISDSDEATKFIKSINENKDKKEDLNKLYALSKYRKFTICAPDDDSLNNIIEELTKRGFVYNE</sequence>
<dbReference type="RefSeq" id="WP_004032153.1">
    <property type="nucleotide sequence ID" value="NZ_AP025586.1"/>
</dbReference>
<organism evidence="2 3">
    <name type="scientific">Methanobrevibacter smithii</name>
    <dbReference type="NCBI Taxonomy" id="2173"/>
    <lineage>
        <taxon>Archaea</taxon>
        <taxon>Methanobacteriati</taxon>
        <taxon>Methanobacteriota</taxon>
        <taxon>Methanomada group</taxon>
        <taxon>Methanobacteria</taxon>
        <taxon>Methanobacteriales</taxon>
        <taxon>Methanobacteriaceae</taxon>
        <taxon>Methanobrevibacter</taxon>
    </lineage>
</organism>
<dbReference type="SUPFAM" id="SSF75500">
    <property type="entry name" value="Putative transcriptional regulator TM1602, C-terminal domain"/>
    <property type="match status" value="1"/>
</dbReference>
<dbReference type="SUPFAM" id="SSF52540">
    <property type="entry name" value="P-loop containing nucleoside triphosphate hydrolases"/>
    <property type="match status" value="1"/>
</dbReference>
<feature type="domain" description="3H" evidence="1">
    <location>
        <begin position="214"/>
        <end position="310"/>
    </location>
</feature>
<dbReference type="Proteomes" id="UP000232133">
    <property type="component" value="Chromosome"/>
</dbReference>
<dbReference type="Gene3D" id="3.40.50.300">
    <property type="entry name" value="P-loop containing nucleotide triphosphate hydrolases"/>
    <property type="match status" value="1"/>
</dbReference>
<dbReference type="AlphaFoldDB" id="A0A2H4U594"/>
<dbReference type="GO" id="GO:0036094">
    <property type="term" value="F:small molecule binding"/>
    <property type="evidence" value="ECO:0007669"/>
    <property type="project" value="InterPro"/>
</dbReference>
<accession>A0A2H4U594</accession>
<dbReference type="Gene3D" id="3.30.1340.20">
    <property type="entry name" value="3H domain"/>
    <property type="match status" value="1"/>
</dbReference>
<reference evidence="2 3" key="1">
    <citation type="submission" date="2016-10" db="EMBL/GenBank/DDBJ databases">
        <authorList>
            <person name="Varghese N."/>
        </authorList>
    </citation>
    <scope>NUCLEOTIDE SEQUENCE [LARGE SCALE GENOMIC DNA]</scope>
    <source>
        <strain evidence="2 3">KB11</strain>
    </source>
</reference>
<dbReference type="OMA" id="MRKPYVI"/>
<dbReference type="PANTHER" id="PTHR33477:SF3">
    <property type="entry name" value="P-LOOP NTPASE DOMAIN-CONTAINING PROTEIN LPA1 HOMOLOG 1"/>
    <property type="match status" value="1"/>
</dbReference>
<dbReference type="InterPro" id="IPR004173">
    <property type="entry name" value="3H_domain"/>
</dbReference>
<dbReference type="GeneID" id="78817036"/>
<dbReference type="Pfam" id="PF02829">
    <property type="entry name" value="3H"/>
    <property type="match status" value="1"/>
</dbReference>
<evidence type="ECO:0000313" key="3">
    <source>
        <dbReference type="Proteomes" id="UP000232133"/>
    </source>
</evidence>
<gene>
    <name evidence="2" type="ORF">BK798_02040</name>
</gene>
<dbReference type="InterPro" id="IPR027417">
    <property type="entry name" value="P-loop_NTPase"/>
</dbReference>
<evidence type="ECO:0000259" key="1">
    <source>
        <dbReference type="Pfam" id="PF02829"/>
    </source>
</evidence>
<dbReference type="InterPro" id="IPR035922">
    <property type="entry name" value="3H_dom_sf"/>
</dbReference>
<dbReference type="NCBIfam" id="NF008995">
    <property type="entry name" value="PRK12338.1"/>
    <property type="match status" value="1"/>
</dbReference>
<dbReference type="EMBL" id="CP017803">
    <property type="protein sequence ID" value="ATZ59279.1"/>
    <property type="molecule type" value="Genomic_DNA"/>
</dbReference>